<keyword evidence="3 6" id="KW-0597">Phosphoprotein</keyword>
<dbReference type="Pfam" id="PF00512">
    <property type="entry name" value="HisKA"/>
    <property type="match status" value="1"/>
</dbReference>
<dbReference type="SUPFAM" id="SSF47384">
    <property type="entry name" value="Homodimeric domain of signal transducing histidine kinase"/>
    <property type="match status" value="1"/>
</dbReference>
<dbReference type="CDD" id="cd16922">
    <property type="entry name" value="HATPase_EvgS-ArcB-TorS-like"/>
    <property type="match status" value="1"/>
</dbReference>
<evidence type="ECO:0000259" key="7">
    <source>
        <dbReference type="PROSITE" id="PS50109"/>
    </source>
</evidence>
<keyword evidence="10" id="KW-1185">Reference proteome</keyword>
<evidence type="ECO:0000259" key="8">
    <source>
        <dbReference type="PROSITE" id="PS50110"/>
    </source>
</evidence>
<dbReference type="EC" id="2.7.13.3" evidence="2"/>
<organism evidence="9 10">
    <name type="scientific">Pedobacter ginsengiterrae</name>
    <dbReference type="NCBI Taxonomy" id="871696"/>
    <lineage>
        <taxon>Bacteria</taxon>
        <taxon>Pseudomonadati</taxon>
        <taxon>Bacteroidota</taxon>
        <taxon>Sphingobacteriia</taxon>
        <taxon>Sphingobacteriales</taxon>
        <taxon>Sphingobacteriaceae</taxon>
        <taxon>Pedobacter</taxon>
    </lineage>
</organism>
<protein>
    <recommendedName>
        <fullName evidence="2">histidine kinase</fullName>
        <ecNumber evidence="2">2.7.13.3</ecNumber>
    </recommendedName>
</protein>
<evidence type="ECO:0000256" key="5">
    <source>
        <dbReference type="ARBA" id="ARBA00022777"/>
    </source>
</evidence>
<dbReference type="CDD" id="cd00082">
    <property type="entry name" value="HisKA"/>
    <property type="match status" value="1"/>
</dbReference>
<keyword evidence="5" id="KW-0418">Kinase</keyword>
<dbReference type="PANTHER" id="PTHR43047:SF72">
    <property type="entry name" value="OSMOSENSING HISTIDINE PROTEIN KINASE SLN1"/>
    <property type="match status" value="1"/>
</dbReference>
<reference evidence="10" key="1">
    <citation type="journal article" date="2019" name="Int. J. Syst. Evol. Microbiol.">
        <title>The Global Catalogue of Microorganisms (GCM) 10K type strain sequencing project: providing services to taxonomists for standard genome sequencing and annotation.</title>
        <authorList>
            <consortium name="The Broad Institute Genomics Platform"/>
            <consortium name="The Broad Institute Genome Sequencing Center for Infectious Disease"/>
            <person name="Wu L."/>
            <person name="Ma J."/>
        </authorList>
    </citation>
    <scope>NUCLEOTIDE SEQUENCE [LARGE SCALE GENOMIC DNA]</scope>
    <source>
        <strain evidence="10">JCM 17338</strain>
    </source>
</reference>
<dbReference type="PROSITE" id="PS50109">
    <property type="entry name" value="HIS_KIN"/>
    <property type="match status" value="1"/>
</dbReference>
<dbReference type="SMART" id="SM00387">
    <property type="entry name" value="HATPase_c"/>
    <property type="match status" value="1"/>
</dbReference>
<dbReference type="Gene3D" id="3.40.50.2300">
    <property type="match status" value="1"/>
</dbReference>
<dbReference type="InterPro" id="IPR011006">
    <property type="entry name" value="CheY-like_superfamily"/>
</dbReference>
<dbReference type="PRINTS" id="PR00344">
    <property type="entry name" value="BCTRLSENSOR"/>
</dbReference>
<dbReference type="SUPFAM" id="SSF52172">
    <property type="entry name" value="CheY-like"/>
    <property type="match status" value="1"/>
</dbReference>
<evidence type="ECO:0000256" key="1">
    <source>
        <dbReference type="ARBA" id="ARBA00000085"/>
    </source>
</evidence>
<dbReference type="InterPro" id="IPR036097">
    <property type="entry name" value="HisK_dim/P_sf"/>
</dbReference>
<dbReference type="InterPro" id="IPR001789">
    <property type="entry name" value="Sig_transdc_resp-reg_receiver"/>
</dbReference>
<evidence type="ECO:0000256" key="4">
    <source>
        <dbReference type="ARBA" id="ARBA00022679"/>
    </source>
</evidence>
<feature type="domain" description="Response regulatory" evidence="8">
    <location>
        <begin position="295"/>
        <end position="414"/>
    </location>
</feature>
<accession>A0ABP7PEM7</accession>
<comment type="catalytic activity">
    <reaction evidence="1">
        <text>ATP + protein L-histidine = ADP + protein N-phospho-L-histidine.</text>
        <dbReference type="EC" id="2.7.13.3"/>
    </reaction>
</comment>
<name>A0ABP7PEM7_9SPHI</name>
<dbReference type="InterPro" id="IPR004358">
    <property type="entry name" value="Sig_transdc_His_kin-like_C"/>
</dbReference>
<evidence type="ECO:0000313" key="10">
    <source>
        <dbReference type="Proteomes" id="UP001501081"/>
    </source>
</evidence>
<dbReference type="Gene3D" id="1.10.287.130">
    <property type="match status" value="1"/>
</dbReference>
<dbReference type="SMART" id="SM00388">
    <property type="entry name" value="HisKA"/>
    <property type="match status" value="1"/>
</dbReference>
<dbReference type="InterPro" id="IPR003661">
    <property type="entry name" value="HisK_dim/P_dom"/>
</dbReference>
<evidence type="ECO:0000256" key="6">
    <source>
        <dbReference type="PROSITE-ProRule" id="PRU00169"/>
    </source>
</evidence>
<evidence type="ECO:0000313" key="9">
    <source>
        <dbReference type="EMBL" id="GAA3964424.1"/>
    </source>
</evidence>
<gene>
    <name evidence="9" type="ORF">GCM10022246_16980</name>
</gene>
<feature type="domain" description="Histidine kinase" evidence="7">
    <location>
        <begin position="50"/>
        <end position="270"/>
    </location>
</feature>
<comment type="caution">
    <text evidence="9">The sequence shown here is derived from an EMBL/GenBank/DDBJ whole genome shotgun (WGS) entry which is preliminary data.</text>
</comment>
<evidence type="ECO:0000256" key="2">
    <source>
        <dbReference type="ARBA" id="ARBA00012438"/>
    </source>
</evidence>
<dbReference type="CDD" id="cd17546">
    <property type="entry name" value="REC_hyHK_CKI1_RcsC-like"/>
    <property type="match status" value="1"/>
</dbReference>
<dbReference type="Gene3D" id="3.30.565.10">
    <property type="entry name" value="Histidine kinase-like ATPase, C-terminal domain"/>
    <property type="match status" value="1"/>
</dbReference>
<evidence type="ECO:0000256" key="3">
    <source>
        <dbReference type="ARBA" id="ARBA00022553"/>
    </source>
</evidence>
<feature type="modified residue" description="4-aspartylphosphate" evidence="6">
    <location>
        <position position="344"/>
    </location>
</feature>
<dbReference type="SMART" id="SM00448">
    <property type="entry name" value="REC"/>
    <property type="match status" value="1"/>
</dbReference>
<keyword evidence="4" id="KW-0808">Transferase</keyword>
<sequence length="421" mass="47241">MLAAYRNVTEYERFLLLKSKQRLEVSQQELILAKEKAEAATNAKSNFLTNMSHEIRTPLNGIIGASELLKLTPLNDEQLQLLNTLQASNNIMIDIVNDLLDISKIEANKMEIHKHSFNIRASIIDTESIIKPMLKNKNLKLNINIDENLPQIIVSDEIKYKQILINLLSNAIKFTLIGEVNLSIKYEYRNGIGTLISVIKDTGIGINEEDMRKLFLPFSQVNPSITRKYGGAGLGLAICRKLAEMMGGNITAFSIKGKGSDFTFKIPIELNQPNKELASTSEIKVKNHIPVAGIKILIAEDNVFNQIITSKMLQKSGYQFSVANNGIEAVTQVEKEHHNIILMDMQMPEMDGITATIEILKYYESKKHTAPIIIGCSANAMEEDKRSCLDAGMKDFLTKPFSLNDLRTIMIKWTKTEEGLN</sequence>
<dbReference type="InterPro" id="IPR003594">
    <property type="entry name" value="HATPase_dom"/>
</dbReference>
<proteinExistence type="predicted"/>
<dbReference type="Pfam" id="PF02518">
    <property type="entry name" value="HATPase_c"/>
    <property type="match status" value="1"/>
</dbReference>
<dbReference type="PANTHER" id="PTHR43047">
    <property type="entry name" value="TWO-COMPONENT HISTIDINE PROTEIN KINASE"/>
    <property type="match status" value="1"/>
</dbReference>
<dbReference type="InterPro" id="IPR036890">
    <property type="entry name" value="HATPase_C_sf"/>
</dbReference>
<dbReference type="Pfam" id="PF00072">
    <property type="entry name" value="Response_reg"/>
    <property type="match status" value="1"/>
</dbReference>
<dbReference type="SUPFAM" id="SSF55874">
    <property type="entry name" value="ATPase domain of HSP90 chaperone/DNA topoisomerase II/histidine kinase"/>
    <property type="match status" value="1"/>
</dbReference>
<dbReference type="InterPro" id="IPR005467">
    <property type="entry name" value="His_kinase_dom"/>
</dbReference>
<dbReference type="PROSITE" id="PS50110">
    <property type="entry name" value="RESPONSE_REGULATORY"/>
    <property type="match status" value="1"/>
</dbReference>
<dbReference type="EMBL" id="BAABAK010000009">
    <property type="protein sequence ID" value="GAA3964424.1"/>
    <property type="molecule type" value="Genomic_DNA"/>
</dbReference>
<dbReference type="Proteomes" id="UP001501081">
    <property type="component" value="Unassembled WGS sequence"/>
</dbReference>